<gene>
    <name evidence="2" type="ORF">CO054_00345</name>
</gene>
<dbReference type="Pfam" id="PF01593">
    <property type="entry name" value="Amino_oxidase"/>
    <property type="match status" value="1"/>
</dbReference>
<feature type="domain" description="Amine oxidase" evidence="1">
    <location>
        <begin position="18"/>
        <end position="311"/>
    </location>
</feature>
<organism evidence="2 3">
    <name type="scientific">Candidatus Shapirobacteria bacterium CG_4_9_14_0_2_um_filter_39_11</name>
    <dbReference type="NCBI Taxonomy" id="1974478"/>
    <lineage>
        <taxon>Bacteria</taxon>
        <taxon>Candidatus Shapironibacteriota</taxon>
    </lineage>
</organism>
<dbReference type="Gene3D" id="3.50.50.60">
    <property type="entry name" value="FAD/NAD(P)-binding domain"/>
    <property type="match status" value="1"/>
</dbReference>
<dbReference type="Gene3D" id="3.90.660.50">
    <property type="match status" value="1"/>
</dbReference>
<dbReference type="AlphaFoldDB" id="A0A2M8ETF1"/>
<dbReference type="GO" id="GO:0016491">
    <property type="term" value="F:oxidoreductase activity"/>
    <property type="evidence" value="ECO:0007669"/>
    <property type="project" value="InterPro"/>
</dbReference>
<evidence type="ECO:0000313" key="3">
    <source>
        <dbReference type="Proteomes" id="UP000229816"/>
    </source>
</evidence>
<comment type="caution">
    <text evidence="2">The sequence shown here is derived from an EMBL/GenBank/DDBJ whole genome shotgun (WGS) entry which is preliminary data.</text>
</comment>
<dbReference type="Proteomes" id="UP000229816">
    <property type="component" value="Unassembled WGS sequence"/>
</dbReference>
<name>A0A2M8ETF1_9BACT</name>
<feature type="non-terminal residue" evidence="2">
    <location>
        <position position="1"/>
    </location>
</feature>
<dbReference type="EMBL" id="PFSF01000008">
    <property type="protein sequence ID" value="PJC28403.1"/>
    <property type="molecule type" value="Genomic_DNA"/>
</dbReference>
<sequence length="338" mass="39434">ISELGLSEKFFYLCPKTSIFYKGKISQFDSPLSLLTFPHLNLSDKLRTGLVTFYLKSINKWKSFENITASDWLKKYYGSNPYQILWKPLLKSKFGDKADKISMSWFWARIKKRSTKLGYLEGGFQVLIDKLVEKIKQNGGQIHLDSEIKNFNDLNHQSKFERLIITTPAQQFFKKMTVPEMLGAINLILILKEKFLTDGTYWLNINEPGFPFVAVVEHTNFIDPKHYGGNHLLYVGGYYPQNHRYFKMTKEQIFKEFLPYLQKINPNSQLLITNYYLFRNQSAQPVIPVNYSKLIPSHQTPVSGVYLSNMQQVYPWDRGINYAIELGNKIATLVHKNR</sequence>
<dbReference type="InterPro" id="IPR036188">
    <property type="entry name" value="FAD/NAD-bd_sf"/>
</dbReference>
<dbReference type="InterPro" id="IPR002937">
    <property type="entry name" value="Amino_oxidase"/>
</dbReference>
<reference evidence="3" key="1">
    <citation type="submission" date="2017-09" db="EMBL/GenBank/DDBJ databases">
        <title>Depth-based differentiation of microbial function through sediment-hosted aquifers and enrichment of novel symbionts in the deep terrestrial subsurface.</title>
        <authorList>
            <person name="Probst A.J."/>
            <person name="Ladd B."/>
            <person name="Jarett J.K."/>
            <person name="Geller-Mcgrath D.E."/>
            <person name="Sieber C.M.K."/>
            <person name="Emerson J.B."/>
            <person name="Anantharaman K."/>
            <person name="Thomas B.C."/>
            <person name="Malmstrom R."/>
            <person name="Stieglmeier M."/>
            <person name="Klingl A."/>
            <person name="Woyke T."/>
            <person name="Ryan C.M."/>
            <person name="Banfield J.F."/>
        </authorList>
    </citation>
    <scope>NUCLEOTIDE SEQUENCE [LARGE SCALE GENOMIC DNA]</scope>
</reference>
<protein>
    <recommendedName>
        <fullName evidence="1">Amine oxidase domain-containing protein</fullName>
    </recommendedName>
</protein>
<evidence type="ECO:0000313" key="2">
    <source>
        <dbReference type="EMBL" id="PJC28403.1"/>
    </source>
</evidence>
<proteinExistence type="predicted"/>
<dbReference type="SUPFAM" id="SSF51905">
    <property type="entry name" value="FAD/NAD(P)-binding domain"/>
    <property type="match status" value="1"/>
</dbReference>
<evidence type="ECO:0000259" key="1">
    <source>
        <dbReference type="Pfam" id="PF01593"/>
    </source>
</evidence>
<dbReference type="NCBIfam" id="NF005560">
    <property type="entry name" value="PRK07233.1"/>
    <property type="match status" value="1"/>
</dbReference>
<accession>A0A2M8ETF1</accession>